<feature type="signal peptide" evidence="2">
    <location>
        <begin position="1"/>
        <end position="16"/>
    </location>
</feature>
<sequence length="131" mass="15584">MLHTLLLVVTCFRTLTREVVFYGHLTKQKRAPTACFDQFIFCFQYASWKAMNLLTNKRSGSTVEDCIKMGLSEVYWYYRKTEEGDGKELVGLIWKRWDWHRFFRGKASKENNKEDNSKDSDNDDNRYDNDA</sequence>
<reference evidence="3 4" key="1">
    <citation type="journal article" date="2012" name="Genome Biol.">
        <title>Sequencing three crocodilian genomes to illuminate the evolution of archosaurs and amniotes.</title>
        <authorList>
            <person name="St John J.A."/>
            <person name="Braun E.L."/>
            <person name="Isberg S.R."/>
            <person name="Miles L.G."/>
            <person name="Chong A.Y."/>
            <person name="Gongora J."/>
            <person name="Dalzell P."/>
            <person name="Moran C."/>
            <person name="Bed'hom B."/>
            <person name="Abzhanov A."/>
            <person name="Burgess S.C."/>
            <person name="Cooksey A.M."/>
            <person name="Castoe T.A."/>
            <person name="Crawford N.G."/>
            <person name="Densmore L.D."/>
            <person name="Drew J.C."/>
            <person name="Edwards S.V."/>
            <person name="Faircloth B.C."/>
            <person name="Fujita M.K."/>
            <person name="Greenwold M.J."/>
            <person name="Hoffmann F.G."/>
            <person name="Howard J.M."/>
            <person name="Iguchi T."/>
            <person name="Janes D.E."/>
            <person name="Khan S.Y."/>
            <person name="Kohno S."/>
            <person name="de Koning A.J."/>
            <person name="Lance S.L."/>
            <person name="McCarthy F.M."/>
            <person name="McCormack J.E."/>
            <person name="Merchant M.E."/>
            <person name="Peterson D.G."/>
            <person name="Pollock D.D."/>
            <person name="Pourmand N."/>
            <person name="Raney B.J."/>
            <person name="Roessler K.A."/>
            <person name="Sanford J.R."/>
            <person name="Sawyer R.H."/>
            <person name="Schmidt C.J."/>
            <person name="Triplett E.W."/>
            <person name="Tuberville T.D."/>
            <person name="Venegas-Anaya M."/>
            <person name="Howard J.T."/>
            <person name="Jarvis E.D."/>
            <person name="Guillette L.J.Jr."/>
            <person name="Glenn T.C."/>
            <person name="Green R.E."/>
            <person name="Ray D.A."/>
        </authorList>
    </citation>
    <scope>NUCLEOTIDE SEQUENCE [LARGE SCALE GENOMIC DNA]</scope>
    <source>
        <strain evidence="3">KSC_2009_1</strain>
    </source>
</reference>
<keyword evidence="4" id="KW-1185">Reference proteome</keyword>
<evidence type="ECO:0000256" key="2">
    <source>
        <dbReference type="SAM" id="SignalP"/>
    </source>
</evidence>
<feature type="region of interest" description="Disordered" evidence="1">
    <location>
        <begin position="109"/>
        <end position="131"/>
    </location>
</feature>
<keyword evidence="2" id="KW-0732">Signal</keyword>
<proteinExistence type="predicted"/>
<protein>
    <submittedName>
        <fullName evidence="3">Uncharacterized protein</fullName>
    </submittedName>
</protein>
<dbReference type="EMBL" id="AKHW03000422">
    <property type="protein sequence ID" value="KYO47438.1"/>
    <property type="molecule type" value="Genomic_DNA"/>
</dbReference>
<feature type="chain" id="PRO_5007586959" evidence="2">
    <location>
        <begin position="17"/>
        <end position="131"/>
    </location>
</feature>
<evidence type="ECO:0000313" key="4">
    <source>
        <dbReference type="Proteomes" id="UP000050525"/>
    </source>
</evidence>
<organism evidence="3 4">
    <name type="scientific">Alligator mississippiensis</name>
    <name type="common">American alligator</name>
    <dbReference type="NCBI Taxonomy" id="8496"/>
    <lineage>
        <taxon>Eukaryota</taxon>
        <taxon>Metazoa</taxon>
        <taxon>Chordata</taxon>
        <taxon>Craniata</taxon>
        <taxon>Vertebrata</taxon>
        <taxon>Euteleostomi</taxon>
        <taxon>Archelosauria</taxon>
        <taxon>Archosauria</taxon>
        <taxon>Crocodylia</taxon>
        <taxon>Alligatoridae</taxon>
        <taxon>Alligatorinae</taxon>
        <taxon>Alligator</taxon>
    </lineage>
</organism>
<gene>
    <name evidence="3" type="ORF">Y1Q_0001233</name>
</gene>
<dbReference type="AlphaFoldDB" id="A0A151PEI1"/>
<name>A0A151PEI1_ALLMI</name>
<comment type="caution">
    <text evidence="3">The sequence shown here is derived from an EMBL/GenBank/DDBJ whole genome shotgun (WGS) entry which is preliminary data.</text>
</comment>
<evidence type="ECO:0000256" key="1">
    <source>
        <dbReference type="SAM" id="MobiDB-lite"/>
    </source>
</evidence>
<accession>A0A151PEI1</accession>
<dbReference type="Proteomes" id="UP000050525">
    <property type="component" value="Unassembled WGS sequence"/>
</dbReference>
<evidence type="ECO:0000313" key="3">
    <source>
        <dbReference type="EMBL" id="KYO47438.1"/>
    </source>
</evidence>